<dbReference type="EC" id="2.7.7.27" evidence="4"/>
<dbReference type="InterPro" id="IPR011831">
    <property type="entry name" value="ADP-Glc_PPase"/>
</dbReference>
<keyword evidence="7 10" id="KW-0548">Nucleotidyltransferase</keyword>
<evidence type="ECO:0000313" key="11">
    <source>
        <dbReference type="Proteomes" id="UP001341840"/>
    </source>
</evidence>
<keyword evidence="8" id="KW-0547">Nucleotide-binding</keyword>
<dbReference type="Proteomes" id="UP001341840">
    <property type="component" value="Unassembled WGS sequence"/>
</dbReference>
<dbReference type="EMBL" id="JASCZI010060743">
    <property type="protein sequence ID" value="MED6135708.1"/>
    <property type="molecule type" value="Genomic_DNA"/>
</dbReference>
<sequence>MIQTSSSYTHYPSSRGSNPNTHSYTLLCHFFASGPPTLGAAAISFRSSCRRRCLALIRRRAALLPTFGRTLRRLALLPSPVLLLQSPVVARSWPEVRVHRFVAPPPPRVVAGSPPPSWFIAVAPTSRVISVADWKLLCLDFFVVDGGNQLEVDTTLLGLSREEAEKKPYIASIGVYVFKKQILLNLLRWRFPTANYFGSEVIPACASEFYMKICLEIHYHSWFHY</sequence>
<evidence type="ECO:0000256" key="2">
    <source>
        <dbReference type="ARBA" id="ARBA00004727"/>
    </source>
</evidence>
<dbReference type="GO" id="GO:0008878">
    <property type="term" value="F:glucose-1-phosphate adenylyltransferase activity"/>
    <property type="evidence" value="ECO:0007669"/>
    <property type="project" value="UniProtKB-EC"/>
</dbReference>
<evidence type="ECO:0000256" key="1">
    <source>
        <dbReference type="ARBA" id="ARBA00000956"/>
    </source>
</evidence>
<evidence type="ECO:0000256" key="9">
    <source>
        <dbReference type="ARBA" id="ARBA00022922"/>
    </source>
</evidence>
<evidence type="ECO:0000256" key="8">
    <source>
        <dbReference type="ARBA" id="ARBA00022741"/>
    </source>
</evidence>
<keyword evidence="9" id="KW-0750">Starch biosynthesis</keyword>
<dbReference type="PANTHER" id="PTHR43523:SF12">
    <property type="entry name" value="GLUCOSE-1-PHOSPHATE ADENYLYLTRANSFERASE LARGE SUBUNIT 1, CHLOROPLASTIC-RELATED"/>
    <property type="match status" value="1"/>
</dbReference>
<comment type="caution">
    <text evidence="10">The sequence shown here is derived from an EMBL/GenBank/DDBJ whole genome shotgun (WGS) entry which is preliminary data.</text>
</comment>
<comment type="pathway">
    <text evidence="2">Glycan biosynthesis; starch biosynthesis.</text>
</comment>
<dbReference type="Gene3D" id="3.90.550.10">
    <property type="entry name" value="Spore Coat Polysaccharide Biosynthesis Protein SpsA, Chain A"/>
    <property type="match status" value="1"/>
</dbReference>
<protein>
    <recommendedName>
        <fullName evidence="4">glucose-1-phosphate adenylyltransferase</fullName>
        <ecNumber evidence="4">2.7.7.27</ecNumber>
    </recommendedName>
</protein>
<gene>
    <name evidence="10" type="primary">APL1_4</name>
    <name evidence="10" type="ORF">PIB30_049174</name>
</gene>
<keyword evidence="11" id="KW-1185">Reference proteome</keyword>
<organism evidence="10 11">
    <name type="scientific">Stylosanthes scabra</name>
    <dbReference type="NCBI Taxonomy" id="79078"/>
    <lineage>
        <taxon>Eukaryota</taxon>
        <taxon>Viridiplantae</taxon>
        <taxon>Streptophyta</taxon>
        <taxon>Embryophyta</taxon>
        <taxon>Tracheophyta</taxon>
        <taxon>Spermatophyta</taxon>
        <taxon>Magnoliopsida</taxon>
        <taxon>eudicotyledons</taxon>
        <taxon>Gunneridae</taxon>
        <taxon>Pentapetalae</taxon>
        <taxon>rosids</taxon>
        <taxon>fabids</taxon>
        <taxon>Fabales</taxon>
        <taxon>Fabaceae</taxon>
        <taxon>Papilionoideae</taxon>
        <taxon>50 kb inversion clade</taxon>
        <taxon>dalbergioids sensu lato</taxon>
        <taxon>Dalbergieae</taxon>
        <taxon>Pterocarpus clade</taxon>
        <taxon>Stylosanthes</taxon>
    </lineage>
</organism>
<evidence type="ECO:0000256" key="4">
    <source>
        <dbReference type="ARBA" id="ARBA00012460"/>
    </source>
</evidence>
<evidence type="ECO:0000256" key="7">
    <source>
        <dbReference type="ARBA" id="ARBA00022695"/>
    </source>
</evidence>
<keyword evidence="6 10" id="KW-0808">Transferase</keyword>
<name>A0ABU6SI78_9FABA</name>
<comment type="similarity">
    <text evidence="3">Belongs to the bacterial/plant glucose-1-phosphate adenylyltransferase family.</text>
</comment>
<accession>A0ABU6SI78</accession>
<proteinExistence type="inferred from homology"/>
<evidence type="ECO:0000256" key="5">
    <source>
        <dbReference type="ARBA" id="ARBA00022533"/>
    </source>
</evidence>
<evidence type="ECO:0000313" key="10">
    <source>
        <dbReference type="EMBL" id="MED6135708.1"/>
    </source>
</evidence>
<comment type="catalytic activity">
    <reaction evidence="1">
        <text>alpha-D-glucose 1-phosphate + ATP + H(+) = ADP-alpha-D-glucose + diphosphate</text>
        <dbReference type="Rhea" id="RHEA:12120"/>
        <dbReference type="ChEBI" id="CHEBI:15378"/>
        <dbReference type="ChEBI" id="CHEBI:30616"/>
        <dbReference type="ChEBI" id="CHEBI:33019"/>
        <dbReference type="ChEBI" id="CHEBI:57498"/>
        <dbReference type="ChEBI" id="CHEBI:58601"/>
        <dbReference type="EC" id="2.7.7.27"/>
    </reaction>
</comment>
<evidence type="ECO:0000256" key="6">
    <source>
        <dbReference type="ARBA" id="ARBA00022679"/>
    </source>
</evidence>
<keyword evidence="5" id="KW-0021">Allosteric enzyme</keyword>
<evidence type="ECO:0000256" key="3">
    <source>
        <dbReference type="ARBA" id="ARBA00010443"/>
    </source>
</evidence>
<dbReference type="PANTHER" id="PTHR43523">
    <property type="entry name" value="GLUCOSE-1-PHOSPHATE ADENYLYLTRANSFERASE-RELATED"/>
    <property type="match status" value="1"/>
</dbReference>
<reference evidence="10 11" key="1">
    <citation type="journal article" date="2023" name="Plants (Basel)">
        <title>Bridging the Gap: Combining Genomics and Transcriptomics Approaches to Understand Stylosanthes scabra, an Orphan Legume from the Brazilian Caatinga.</title>
        <authorList>
            <person name="Ferreira-Neto J.R.C."/>
            <person name="da Silva M.D."/>
            <person name="Binneck E."/>
            <person name="de Melo N.F."/>
            <person name="da Silva R.H."/>
            <person name="de Melo A.L.T.M."/>
            <person name="Pandolfi V."/>
            <person name="Bustamante F.O."/>
            <person name="Brasileiro-Vidal A.C."/>
            <person name="Benko-Iseppon A.M."/>
        </authorList>
    </citation>
    <scope>NUCLEOTIDE SEQUENCE [LARGE SCALE GENOMIC DNA]</scope>
    <source>
        <tissue evidence="10">Leaves</tissue>
    </source>
</reference>
<dbReference type="InterPro" id="IPR029044">
    <property type="entry name" value="Nucleotide-diphossugar_trans"/>
</dbReference>